<dbReference type="Proteomes" id="UP001303046">
    <property type="component" value="Unassembled WGS sequence"/>
</dbReference>
<accession>A0ABR1D209</accession>
<evidence type="ECO:0000259" key="2">
    <source>
        <dbReference type="PROSITE" id="PS50157"/>
    </source>
</evidence>
<evidence type="ECO:0000256" key="1">
    <source>
        <dbReference type="PROSITE-ProRule" id="PRU00042"/>
    </source>
</evidence>
<reference evidence="3 4" key="1">
    <citation type="submission" date="2023-08" db="EMBL/GenBank/DDBJ databases">
        <title>A Necator americanus chromosomal reference genome.</title>
        <authorList>
            <person name="Ilik V."/>
            <person name="Petrzelkova K.J."/>
            <person name="Pardy F."/>
            <person name="Fuh T."/>
            <person name="Niatou-Singa F.S."/>
            <person name="Gouil Q."/>
            <person name="Baker L."/>
            <person name="Ritchie M.E."/>
            <person name="Jex A.R."/>
            <person name="Gazzola D."/>
            <person name="Li H."/>
            <person name="Toshio Fujiwara R."/>
            <person name="Zhan B."/>
            <person name="Aroian R.V."/>
            <person name="Pafco B."/>
            <person name="Schwarz E.M."/>
        </authorList>
    </citation>
    <scope>NUCLEOTIDE SEQUENCE [LARGE SCALE GENOMIC DNA]</scope>
    <source>
        <strain evidence="3 4">Aroian</strain>
        <tissue evidence="3">Whole animal</tissue>
    </source>
</reference>
<name>A0ABR1D209_NECAM</name>
<dbReference type="EMBL" id="JAVFWL010000003">
    <property type="protein sequence ID" value="KAK6744136.1"/>
    <property type="molecule type" value="Genomic_DNA"/>
</dbReference>
<keyword evidence="1" id="KW-0862">Zinc</keyword>
<dbReference type="SMART" id="SM00355">
    <property type="entry name" value="ZnF_C2H2"/>
    <property type="match status" value="3"/>
</dbReference>
<keyword evidence="4" id="KW-1185">Reference proteome</keyword>
<evidence type="ECO:0000313" key="4">
    <source>
        <dbReference type="Proteomes" id="UP001303046"/>
    </source>
</evidence>
<keyword evidence="1" id="KW-0863">Zinc-finger</keyword>
<sequence>MGFGGVLDDTTFLQCMGSFRHITVQVTRFAVPTLCSHRSFITFGDAFTTCPEDPSRCSALVNQNRWHSHLCATNRENPGEMPSVVPEGIVVKNVYSENMIDMLQSRFKINEHNRGMSLTYTGSSSRPSNNVPPVLTPVNQPLSSDHLRPTACVSTCEVANRRRAAIAGSSVPQITSAPLLSSPHQVYASQPGGDITALRQTLNSTPVPHLQSQAACMFCRCRNVPMICEPQNRAYEAVNSLCIKFREVHPIAAQTLFSSLNSFIRETVNRRHSRALFCFCRWHYSPQCFDSSGQHISNLPPTHLNSALLLNNYHKGLFYPDPACVTILTNHPVPASPCRPIASTANGLPGTQHVVQRCVVCNIVVPNGSCRATSFCVDYMITVPVLPPTLKEQWANHICRSLTGPLAQEVLNAFRVTHSPRLCIRHFNPRAVLISPSGVIAKNPSSISELPVLDFPLFAMLNAEFSQAFNKLLDGMEKGQNSNTVAMMLKIVQELVKCNDEKCARPLNSCNDVLVHRFHELQHKFVCMECFSTVDVIRTEQEMIEHFVSKHSQRNPGSTSIQVVYSLHCPLRNCSAAFPSVQTLRKHINHAHSGQFSFSSDNCATRFFNSGKMAFHNGVHEKHSCDVTCCYLCGVADPWQREVNGVKVSHELVHAMKRFIACKTCMAPMGQDPTGVMLIDHFMRQHMLDQPKRVRHCKVCRQNVVEPGIAEHILEQHRLIAFRARYAPQSNMVSVMNGSEFCVYLGIPPELCKPNPLADSSELG</sequence>
<comment type="caution">
    <text evidence="3">The sequence shown here is derived from an EMBL/GenBank/DDBJ whole genome shotgun (WGS) entry which is preliminary data.</text>
</comment>
<protein>
    <recommendedName>
        <fullName evidence="2">C2H2-type domain-containing protein</fullName>
    </recommendedName>
</protein>
<organism evidence="3 4">
    <name type="scientific">Necator americanus</name>
    <name type="common">Human hookworm</name>
    <dbReference type="NCBI Taxonomy" id="51031"/>
    <lineage>
        <taxon>Eukaryota</taxon>
        <taxon>Metazoa</taxon>
        <taxon>Ecdysozoa</taxon>
        <taxon>Nematoda</taxon>
        <taxon>Chromadorea</taxon>
        <taxon>Rhabditida</taxon>
        <taxon>Rhabditina</taxon>
        <taxon>Rhabditomorpha</taxon>
        <taxon>Strongyloidea</taxon>
        <taxon>Ancylostomatidae</taxon>
        <taxon>Bunostominae</taxon>
        <taxon>Necator</taxon>
    </lineage>
</organism>
<dbReference type="PROSITE" id="PS00028">
    <property type="entry name" value="ZINC_FINGER_C2H2_1"/>
    <property type="match status" value="1"/>
</dbReference>
<evidence type="ECO:0000313" key="3">
    <source>
        <dbReference type="EMBL" id="KAK6744136.1"/>
    </source>
</evidence>
<feature type="domain" description="C2H2-type" evidence="2">
    <location>
        <begin position="567"/>
        <end position="597"/>
    </location>
</feature>
<dbReference type="InterPro" id="IPR013087">
    <property type="entry name" value="Znf_C2H2_type"/>
</dbReference>
<dbReference type="PROSITE" id="PS50157">
    <property type="entry name" value="ZINC_FINGER_C2H2_2"/>
    <property type="match status" value="1"/>
</dbReference>
<keyword evidence="1" id="KW-0479">Metal-binding</keyword>
<proteinExistence type="predicted"/>
<gene>
    <name evidence="3" type="primary">Necator_chrIII.g11836</name>
    <name evidence="3" type="ORF">RB195_011070</name>
</gene>